<keyword evidence="2" id="KW-0732">Signal</keyword>
<feature type="region of interest" description="Disordered" evidence="1">
    <location>
        <begin position="131"/>
        <end position="153"/>
    </location>
</feature>
<organism evidence="3 4">
    <name type="scientific">Riccia sorocarpa</name>
    <dbReference type="NCBI Taxonomy" id="122646"/>
    <lineage>
        <taxon>Eukaryota</taxon>
        <taxon>Viridiplantae</taxon>
        <taxon>Streptophyta</taxon>
        <taxon>Embryophyta</taxon>
        <taxon>Marchantiophyta</taxon>
        <taxon>Marchantiopsida</taxon>
        <taxon>Marchantiidae</taxon>
        <taxon>Marchantiales</taxon>
        <taxon>Ricciaceae</taxon>
        <taxon>Riccia</taxon>
    </lineage>
</organism>
<evidence type="ECO:0000313" key="3">
    <source>
        <dbReference type="EMBL" id="KAL3687037.1"/>
    </source>
</evidence>
<name>A0ABD3H8X9_9MARC</name>
<keyword evidence="4" id="KW-1185">Reference proteome</keyword>
<evidence type="ECO:0000313" key="4">
    <source>
        <dbReference type="Proteomes" id="UP001633002"/>
    </source>
</evidence>
<sequence length="153" mass="17571">MFRVNDGRVRFFFWNFGFWLTIRMSPTTSAMYWNRCTSVDEAAGGVFESTEIDSQRRVVDEIAYEQPRFRIGRRHGDVGSRRMKEKMTMTTLIKRALGVLSLRSGRYYRAIGEASVQTRRPNIWKPPVAMAEDGGDGMSAQEDYTVPDGVERA</sequence>
<proteinExistence type="predicted"/>
<reference evidence="3 4" key="1">
    <citation type="submission" date="2024-09" db="EMBL/GenBank/DDBJ databases">
        <title>Chromosome-scale assembly of Riccia sorocarpa.</title>
        <authorList>
            <person name="Paukszto L."/>
        </authorList>
    </citation>
    <scope>NUCLEOTIDE SEQUENCE [LARGE SCALE GENOMIC DNA]</scope>
    <source>
        <strain evidence="3">LP-2024</strain>
        <tissue evidence="3">Aerial parts of the thallus</tissue>
    </source>
</reference>
<feature type="signal peptide" evidence="2">
    <location>
        <begin position="1"/>
        <end position="30"/>
    </location>
</feature>
<accession>A0ABD3H8X9</accession>
<evidence type="ECO:0000256" key="1">
    <source>
        <dbReference type="SAM" id="MobiDB-lite"/>
    </source>
</evidence>
<dbReference type="EMBL" id="JBJQOH010000004">
    <property type="protein sequence ID" value="KAL3687037.1"/>
    <property type="molecule type" value="Genomic_DNA"/>
</dbReference>
<protein>
    <submittedName>
        <fullName evidence="3">Uncharacterized protein</fullName>
    </submittedName>
</protein>
<dbReference type="Proteomes" id="UP001633002">
    <property type="component" value="Unassembled WGS sequence"/>
</dbReference>
<feature type="chain" id="PRO_5044765431" evidence="2">
    <location>
        <begin position="31"/>
        <end position="153"/>
    </location>
</feature>
<dbReference type="AlphaFoldDB" id="A0ABD3H8X9"/>
<comment type="caution">
    <text evidence="3">The sequence shown here is derived from an EMBL/GenBank/DDBJ whole genome shotgun (WGS) entry which is preliminary data.</text>
</comment>
<gene>
    <name evidence="3" type="ORF">R1sor_013346</name>
</gene>
<evidence type="ECO:0000256" key="2">
    <source>
        <dbReference type="SAM" id="SignalP"/>
    </source>
</evidence>